<feature type="signal peptide" evidence="1">
    <location>
        <begin position="1"/>
        <end position="25"/>
    </location>
</feature>
<feature type="chain" id="PRO_5039458398" description="3-keto-disaccharide hydrolase domain-containing protein" evidence="1">
    <location>
        <begin position="26"/>
        <end position="269"/>
    </location>
</feature>
<proteinExistence type="predicted"/>
<dbReference type="EMBL" id="BOMQ01000036">
    <property type="protein sequence ID" value="GIE49608.1"/>
    <property type="molecule type" value="Genomic_DNA"/>
</dbReference>
<dbReference type="Proteomes" id="UP000647172">
    <property type="component" value="Unassembled WGS sequence"/>
</dbReference>
<keyword evidence="3" id="KW-1185">Reference proteome</keyword>
<organism evidence="2 3">
    <name type="scientific">Actinoplanes nipponensis</name>
    <dbReference type="NCBI Taxonomy" id="135950"/>
    <lineage>
        <taxon>Bacteria</taxon>
        <taxon>Bacillati</taxon>
        <taxon>Actinomycetota</taxon>
        <taxon>Actinomycetes</taxon>
        <taxon>Micromonosporales</taxon>
        <taxon>Micromonosporaceae</taxon>
        <taxon>Actinoplanes</taxon>
    </lineage>
</organism>
<evidence type="ECO:0000313" key="3">
    <source>
        <dbReference type="Proteomes" id="UP000647172"/>
    </source>
</evidence>
<name>A0A919MPK6_9ACTN</name>
<dbReference type="RefSeq" id="WP_203769017.1">
    <property type="nucleotide sequence ID" value="NZ_BAAAYJ010000080.1"/>
</dbReference>
<dbReference type="Gene3D" id="2.60.120.560">
    <property type="entry name" value="Exo-inulinase, domain 1"/>
    <property type="match status" value="1"/>
</dbReference>
<comment type="caution">
    <text evidence="2">The sequence shown here is derived from an EMBL/GenBank/DDBJ whole genome shotgun (WGS) entry which is preliminary data.</text>
</comment>
<dbReference type="AlphaFoldDB" id="A0A919MPK6"/>
<gene>
    <name evidence="2" type="ORF">Ani05nite_31420</name>
</gene>
<evidence type="ECO:0008006" key="4">
    <source>
        <dbReference type="Google" id="ProtNLM"/>
    </source>
</evidence>
<accession>A0A919MPK6</accession>
<evidence type="ECO:0000256" key="1">
    <source>
        <dbReference type="SAM" id="SignalP"/>
    </source>
</evidence>
<keyword evidence="1" id="KW-0732">Signal</keyword>
<reference evidence="2" key="1">
    <citation type="submission" date="2021-01" db="EMBL/GenBank/DDBJ databases">
        <title>Whole genome shotgun sequence of Actinoplanes nipponensis NBRC 14063.</title>
        <authorList>
            <person name="Komaki H."/>
            <person name="Tamura T."/>
        </authorList>
    </citation>
    <scope>NUCLEOTIDE SEQUENCE</scope>
    <source>
        <strain evidence="2">NBRC 14063</strain>
    </source>
</reference>
<protein>
    <recommendedName>
        <fullName evidence="4">3-keto-disaccharide hydrolase domain-containing protein</fullName>
    </recommendedName>
</protein>
<sequence>MNALRRTSQAFALTGITLLCLQSGAADRTQVYRPDLSGPDRLIANEYAHWNPGDPRTVRSPEWDVTSGSLFLRDGTGWTGPPDAARPDIRSANGTGSSVFRATTKRHSFLDAFVVLRVRNLGLTSRGRMAPSSTDGIHVFLRWHSPEDLYVVSLNRRDERIVVKRKTPGGTVNGGTYATLGETAYPVPYGAWQTFRIAIENTAGRTVSISIGNADRTLLRVVDRGGAAPPNLTAGAVGLRADNCDFQFADFQVRSAGTPAGTVIGHSDN</sequence>
<evidence type="ECO:0000313" key="2">
    <source>
        <dbReference type="EMBL" id="GIE49608.1"/>
    </source>
</evidence>